<dbReference type="EMBL" id="KZ452035">
    <property type="protein sequence ID" value="PKA49996.1"/>
    <property type="molecule type" value="Genomic_DNA"/>
</dbReference>
<protein>
    <submittedName>
        <fullName evidence="1">Uncharacterized protein</fullName>
    </submittedName>
</protein>
<gene>
    <name evidence="1" type="ORF">AXF42_Ash017535</name>
</gene>
<sequence>MWDPHATRRTATGYRKNDVLRSPNAIISRKETFSSSPVYVYLFFIKKKKNLCIPLSNNIYIYI</sequence>
<dbReference type="Proteomes" id="UP000236161">
    <property type="component" value="Unassembled WGS sequence"/>
</dbReference>
<reference evidence="1 2" key="1">
    <citation type="journal article" date="2017" name="Nature">
        <title>The Apostasia genome and the evolution of orchids.</title>
        <authorList>
            <person name="Zhang G.Q."/>
            <person name="Liu K.W."/>
            <person name="Li Z."/>
            <person name="Lohaus R."/>
            <person name="Hsiao Y.Y."/>
            <person name="Niu S.C."/>
            <person name="Wang J.Y."/>
            <person name="Lin Y.C."/>
            <person name="Xu Q."/>
            <person name="Chen L.J."/>
            <person name="Yoshida K."/>
            <person name="Fujiwara S."/>
            <person name="Wang Z.W."/>
            <person name="Zhang Y.Q."/>
            <person name="Mitsuda N."/>
            <person name="Wang M."/>
            <person name="Liu G.H."/>
            <person name="Pecoraro L."/>
            <person name="Huang H.X."/>
            <person name="Xiao X.J."/>
            <person name="Lin M."/>
            <person name="Wu X.Y."/>
            <person name="Wu W.L."/>
            <person name="Chen Y.Y."/>
            <person name="Chang S.B."/>
            <person name="Sakamoto S."/>
            <person name="Ohme-Takagi M."/>
            <person name="Yagi M."/>
            <person name="Zeng S.J."/>
            <person name="Shen C.Y."/>
            <person name="Yeh C.M."/>
            <person name="Luo Y.B."/>
            <person name="Tsai W.C."/>
            <person name="Van de Peer Y."/>
            <person name="Liu Z.J."/>
        </authorList>
    </citation>
    <scope>NUCLEOTIDE SEQUENCE [LARGE SCALE GENOMIC DNA]</scope>
    <source>
        <strain evidence="2">cv. Shenzhen</strain>
        <tissue evidence="1">Stem</tissue>
    </source>
</reference>
<dbReference type="AlphaFoldDB" id="A0A2I0A376"/>
<proteinExistence type="predicted"/>
<organism evidence="1 2">
    <name type="scientific">Apostasia shenzhenica</name>
    <dbReference type="NCBI Taxonomy" id="1088818"/>
    <lineage>
        <taxon>Eukaryota</taxon>
        <taxon>Viridiplantae</taxon>
        <taxon>Streptophyta</taxon>
        <taxon>Embryophyta</taxon>
        <taxon>Tracheophyta</taxon>
        <taxon>Spermatophyta</taxon>
        <taxon>Magnoliopsida</taxon>
        <taxon>Liliopsida</taxon>
        <taxon>Asparagales</taxon>
        <taxon>Orchidaceae</taxon>
        <taxon>Apostasioideae</taxon>
        <taxon>Apostasia</taxon>
    </lineage>
</organism>
<name>A0A2I0A376_9ASPA</name>
<keyword evidence="2" id="KW-1185">Reference proteome</keyword>
<evidence type="ECO:0000313" key="2">
    <source>
        <dbReference type="Proteomes" id="UP000236161"/>
    </source>
</evidence>
<evidence type="ECO:0000313" key="1">
    <source>
        <dbReference type="EMBL" id="PKA49996.1"/>
    </source>
</evidence>
<accession>A0A2I0A376</accession>